<dbReference type="Gene3D" id="2.60.40.10">
    <property type="entry name" value="Immunoglobulins"/>
    <property type="match status" value="2"/>
</dbReference>
<keyword evidence="6 13" id="KW-0732">Signal</keyword>
<dbReference type="InterPro" id="IPR013783">
    <property type="entry name" value="Ig-like_fold"/>
</dbReference>
<evidence type="ECO:0000256" key="13">
    <source>
        <dbReference type="SAM" id="SignalP"/>
    </source>
</evidence>
<dbReference type="PANTHER" id="PTHR13062">
    <property type="entry name" value="COLLAGENASE"/>
    <property type="match status" value="1"/>
</dbReference>
<feature type="compositionally biased region" description="Low complexity" evidence="12">
    <location>
        <begin position="895"/>
        <end position="911"/>
    </location>
</feature>
<keyword evidence="10" id="KW-0843">Virulence</keyword>
<feature type="domain" description="PKD" evidence="14">
    <location>
        <begin position="744"/>
        <end position="830"/>
    </location>
</feature>
<dbReference type="EMBL" id="CP000507">
    <property type="protein sequence ID" value="ABM01827.1"/>
    <property type="molecule type" value="Genomic_DNA"/>
</dbReference>
<keyword evidence="3" id="KW-0964">Secreted</keyword>
<evidence type="ECO:0000256" key="10">
    <source>
        <dbReference type="ARBA" id="ARBA00023026"/>
    </source>
</evidence>
<dbReference type="SUPFAM" id="SSF49299">
    <property type="entry name" value="PKD domain"/>
    <property type="match status" value="2"/>
</dbReference>
<evidence type="ECO:0000256" key="6">
    <source>
        <dbReference type="ARBA" id="ARBA00022729"/>
    </source>
</evidence>
<keyword evidence="4 15" id="KW-0645">Protease</keyword>
<dbReference type="Pfam" id="PF05547">
    <property type="entry name" value="Peptidase_M6"/>
    <property type="match status" value="1"/>
</dbReference>
<organism evidence="15 16">
    <name type="scientific">Shewanella amazonensis (strain ATCC BAA-1098 / SB2B)</name>
    <dbReference type="NCBI Taxonomy" id="326297"/>
    <lineage>
        <taxon>Bacteria</taxon>
        <taxon>Pseudomonadati</taxon>
        <taxon>Pseudomonadota</taxon>
        <taxon>Gammaproteobacteria</taxon>
        <taxon>Alteromonadales</taxon>
        <taxon>Shewanellaceae</taxon>
        <taxon>Shewanella</taxon>
    </lineage>
</organism>
<keyword evidence="5" id="KW-0479">Metal-binding</keyword>
<dbReference type="eggNOG" id="COG3291">
    <property type="taxonomic scope" value="Bacteria"/>
</dbReference>
<keyword evidence="9" id="KW-0106">Calcium</keyword>
<comment type="cofactor">
    <cofactor evidence="1">
        <name>Zn(2+)</name>
        <dbReference type="ChEBI" id="CHEBI:29105"/>
    </cofactor>
</comment>
<keyword evidence="16" id="KW-1185">Reference proteome</keyword>
<sequence length="938" mass="99914">MVKRFNTPKLCALGILLALAGGQALAAPAMGSPADSGVINKERVLYWLIKRGEIAEDASDETKAAAVAAFVARAKSSTPAMEQIKAQEQSLASKARYAQKLRSQYQQVDDADVTKTVKVLGVLVDFPDLPYNNNRLTAGDTDMYYSSYPAIHYSQMLFSASGFTGPSNQTLISGFQYFQQASGNTFFFTGAVRDWVRADNNAAYYGGNDPSNEDNDKAVPELVLEAVTKAVAGMSASELASYDVEDPYDINSNGNLNEPDGIIDHIMLFHSSIGEEAGGGVLGADAIWSHRFFIQSDPSAYGKAIPGTNLRAYGYTVQPIDAAAGVCTHEFGHDLGLPDEYDYDPDGDGSPVGSWSLMSGGSWTGTVAGSEPVGFSPYARSFLQREYKGKWVKEQEISLDSLNSAGTDFNLVEGVNANGVNQLSLKVPSEPLPFKAPYAGDYQYYSNKGHKLNNAMSFNVTLPVVDSLTLKMRAHWDIEFDFDYMQVQVDGTPIPGNHTKATSYYEAGRNVITGSSANIAGNEGPDHWVELTYDLSAYKGMSKQISIVYKTDEFEGGYGIAIDNLSIVSGSETLYSDDAETSDKMMLAGFVRTTDTRPGNDRRYLIQLRSQNGIDKGLASHGYSPGVVLWFENFDYSDNNTTEHPGYGLIGVVDADQNLIGTRGTDVQIRDAAFSIRQQTAYAGDTNLGPVSLFDDSLDYSAPLKPQAGMILPELGLTMEVIQLAANNSTATVRLKKHDGSVPEPTDMNVSVGVTFSGATANFTSTVTGGDGNYSYFWDFGNGASSTQANPSYTYGNTGTYDISLTVTDGKGVGVTVTQQLSVTVPVTASFSQSVSQLTVSFTNSSSGGDGNLSYTWSFGDGQSSTAASPSHTYAAAGSYTVTLTVTDGKGVSSTRSASVTVSAPAVTPSDGGSGGGSLGWLATLALVLAGMARRRQA</sequence>
<gene>
    <name evidence="15" type="ordered locus">Sama_3624</name>
</gene>
<dbReference type="Proteomes" id="UP000009175">
    <property type="component" value="Chromosome"/>
</dbReference>
<reference evidence="15 16" key="1">
    <citation type="submission" date="2006-12" db="EMBL/GenBank/DDBJ databases">
        <title>Complete sequence of Shewanella amazonensis SB2B.</title>
        <authorList>
            <consortium name="US DOE Joint Genome Institute"/>
            <person name="Copeland A."/>
            <person name="Lucas S."/>
            <person name="Lapidus A."/>
            <person name="Barry K."/>
            <person name="Detter J.C."/>
            <person name="Glavina del Rio T."/>
            <person name="Hammon N."/>
            <person name="Israni S."/>
            <person name="Dalin E."/>
            <person name="Tice H."/>
            <person name="Pitluck S."/>
            <person name="Munk A.C."/>
            <person name="Brettin T."/>
            <person name="Bruce D."/>
            <person name="Han C."/>
            <person name="Tapia R."/>
            <person name="Gilna P."/>
            <person name="Schmutz J."/>
            <person name="Larimer F."/>
            <person name="Land M."/>
            <person name="Hauser L."/>
            <person name="Kyrpides N."/>
            <person name="Mikhailova N."/>
            <person name="Fredrickson J."/>
            <person name="Richardson P."/>
        </authorList>
    </citation>
    <scope>NUCLEOTIDE SEQUENCE [LARGE SCALE GENOMIC DNA]</scope>
    <source>
        <strain evidence="16">ATCC BAA-1098 / SB2B</strain>
    </source>
</reference>
<dbReference type="InterPro" id="IPR035986">
    <property type="entry name" value="PKD_dom_sf"/>
</dbReference>
<dbReference type="RefSeq" id="WP_011761730.1">
    <property type="nucleotide sequence ID" value="NC_008700.1"/>
</dbReference>
<evidence type="ECO:0000256" key="1">
    <source>
        <dbReference type="ARBA" id="ARBA00001947"/>
    </source>
</evidence>
<dbReference type="eggNOG" id="COG4412">
    <property type="taxonomic scope" value="Bacteria"/>
</dbReference>
<dbReference type="KEGG" id="saz:Sama_3624"/>
<accession>A1SBS0</accession>
<protein>
    <submittedName>
        <fullName evidence="15">Protease, putative</fullName>
    </submittedName>
</protein>
<dbReference type="GO" id="GO:0006508">
    <property type="term" value="P:proteolysis"/>
    <property type="evidence" value="ECO:0007669"/>
    <property type="project" value="UniProtKB-KW"/>
</dbReference>
<dbReference type="SUPFAM" id="SSF55486">
    <property type="entry name" value="Metalloproteases ('zincins'), catalytic domain"/>
    <property type="match status" value="1"/>
</dbReference>
<dbReference type="InterPro" id="IPR000601">
    <property type="entry name" value="PKD_dom"/>
</dbReference>
<dbReference type="Pfam" id="PF18911">
    <property type="entry name" value="PKD_4"/>
    <property type="match status" value="2"/>
</dbReference>
<dbReference type="HOGENOM" id="CLU_010858_1_0_6"/>
<proteinExistence type="predicted"/>
<dbReference type="AlphaFoldDB" id="A1SBS0"/>
<name>A1SBS0_SHEAM</name>
<dbReference type="PROSITE" id="PS50093">
    <property type="entry name" value="PKD"/>
    <property type="match status" value="2"/>
</dbReference>
<dbReference type="GO" id="GO:0046872">
    <property type="term" value="F:metal ion binding"/>
    <property type="evidence" value="ECO:0007669"/>
    <property type="project" value="UniProtKB-KW"/>
</dbReference>
<comment type="subcellular location">
    <subcellularLocation>
        <location evidence="2">Secreted</location>
    </subcellularLocation>
</comment>
<evidence type="ECO:0000256" key="5">
    <source>
        <dbReference type="ARBA" id="ARBA00022723"/>
    </source>
</evidence>
<dbReference type="SMART" id="SM00089">
    <property type="entry name" value="PKD"/>
    <property type="match status" value="2"/>
</dbReference>
<dbReference type="NCBIfam" id="TIGR03296">
    <property type="entry name" value="M6dom_TIGR03296"/>
    <property type="match status" value="1"/>
</dbReference>
<dbReference type="OrthoDB" id="275270at2"/>
<dbReference type="Pfam" id="PF20773">
    <property type="entry name" value="InhA-like_MAM"/>
    <property type="match status" value="1"/>
</dbReference>
<dbReference type="InterPro" id="IPR008757">
    <property type="entry name" value="Peptidase_M6-like_domain"/>
</dbReference>
<evidence type="ECO:0000256" key="12">
    <source>
        <dbReference type="SAM" id="MobiDB-lite"/>
    </source>
</evidence>
<dbReference type="Pfam" id="PF20774">
    <property type="entry name" value="InhA-like_VEG"/>
    <property type="match status" value="1"/>
</dbReference>
<evidence type="ECO:0000256" key="8">
    <source>
        <dbReference type="ARBA" id="ARBA00022833"/>
    </source>
</evidence>
<evidence type="ECO:0000256" key="9">
    <source>
        <dbReference type="ARBA" id="ARBA00022837"/>
    </source>
</evidence>
<dbReference type="NCBIfam" id="TIGR03501">
    <property type="entry name" value="GlyGly_CTERM"/>
    <property type="match status" value="1"/>
</dbReference>
<evidence type="ECO:0000313" key="15">
    <source>
        <dbReference type="EMBL" id="ABM01827.1"/>
    </source>
</evidence>
<dbReference type="InterPro" id="IPR048665">
    <property type="entry name" value="InhA-like_VEG"/>
</dbReference>
<dbReference type="PANTHER" id="PTHR13062:SF12">
    <property type="entry name" value="ALPHA-2-MACROGLOBULIN DOMAIN-CONTAINING PROTEIN"/>
    <property type="match status" value="1"/>
</dbReference>
<keyword evidence="7" id="KW-0378">Hydrolase</keyword>
<feature type="chain" id="PRO_5002637386" evidence="13">
    <location>
        <begin position="27"/>
        <end position="938"/>
    </location>
</feature>
<evidence type="ECO:0000256" key="2">
    <source>
        <dbReference type="ARBA" id="ARBA00004613"/>
    </source>
</evidence>
<evidence type="ECO:0000256" key="4">
    <source>
        <dbReference type="ARBA" id="ARBA00022670"/>
    </source>
</evidence>
<dbReference type="InterPro" id="IPR020008">
    <property type="entry name" value="GlyGly_CTERM"/>
</dbReference>
<dbReference type="GO" id="GO:0005576">
    <property type="term" value="C:extracellular region"/>
    <property type="evidence" value="ECO:0007669"/>
    <property type="project" value="UniProtKB-SubCell"/>
</dbReference>
<feature type="domain" description="PKD" evidence="14">
    <location>
        <begin position="823"/>
        <end position="909"/>
    </location>
</feature>
<keyword evidence="8" id="KW-0862">Zinc</keyword>
<dbReference type="InterPro" id="IPR022409">
    <property type="entry name" value="PKD/Chitinase_dom"/>
</dbReference>
<evidence type="ECO:0000259" key="14">
    <source>
        <dbReference type="PROSITE" id="PS50093"/>
    </source>
</evidence>
<dbReference type="CDD" id="cd00146">
    <property type="entry name" value="PKD"/>
    <property type="match status" value="2"/>
</dbReference>
<dbReference type="GO" id="GO:0008237">
    <property type="term" value="F:metallopeptidase activity"/>
    <property type="evidence" value="ECO:0007669"/>
    <property type="project" value="UniProtKB-KW"/>
</dbReference>
<evidence type="ECO:0000256" key="7">
    <source>
        <dbReference type="ARBA" id="ARBA00022801"/>
    </source>
</evidence>
<feature type="region of interest" description="Disordered" evidence="12">
    <location>
        <begin position="895"/>
        <end position="914"/>
    </location>
</feature>
<keyword evidence="11" id="KW-0482">Metalloprotease</keyword>
<evidence type="ECO:0000313" key="16">
    <source>
        <dbReference type="Proteomes" id="UP000009175"/>
    </source>
</evidence>
<feature type="signal peptide" evidence="13">
    <location>
        <begin position="1"/>
        <end position="26"/>
    </location>
</feature>
<evidence type="ECO:0000256" key="11">
    <source>
        <dbReference type="ARBA" id="ARBA00023049"/>
    </source>
</evidence>
<dbReference type="STRING" id="326297.Sama_3624"/>
<evidence type="ECO:0000256" key="3">
    <source>
        <dbReference type="ARBA" id="ARBA00022525"/>
    </source>
</evidence>